<organism evidence="2 3">
    <name type="scientific">Tenacibaculum tangerinum</name>
    <dbReference type="NCBI Taxonomy" id="3038772"/>
    <lineage>
        <taxon>Bacteria</taxon>
        <taxon>Pseudomonadati</taxon>
        <taxon>Bacteroidota</taxon>
        <taxon>Flavobacteriia</taxon>
        <taxon>Flavobacteriales</taxon>
        <taxon>Flavobacteriaceae</taxon>
        <taxon>Tenacibaculum</taxon>
    </lineage>
</organism>
<dbReference type="Proteomes" id="UP001232001">
    <property type="component" value="Chromosome"/>
</dbReference>
<dbReference type="EMBL" id="CP122539">
    <property type="protein sequence ID" value="WGH74097.1"/>
    <property type="molecule type" value="Genomic_DNA"/>
</dbReference>
<dbReference type="RefSeq" id="WP_279649978.1">
    <property type="nucleotide sequence ID" value="NZ_CP122539.1"/>
</dbReference>
<reference evidence="2 3" key="1">
    <citation type="submission" date="2023-04" db="EMBL/GenBank/DDBJ databases">
        <title>Tenacibaculum tangerinum sp. nov., isolated from sea tidal flat of South Korea.</title>
        <authorList>
            <person name="Lee S.H."/>
            <person name="Kim J.-J."/>
        </authorList>
    </citation>
    <scope>NUCLEOTIDE SEQUENCE [LARGE SCALE GENOMIC DNA]</scope>
    <source>
        <strain evidence="2 3">GRR-S3-23</strain>
    </source>
</reference>
<keyword evidence="2" id="KW-0560">Oxidoreductase</keyword>
<evidence type="ECO:0000259" key="1">
    <source>
        <dbReference type="Pfam" id="PF01266"/>
    </source>
</evidence>
<keyword evidence="3" id="KW-1185">Reference proteome</keyword>
<sequence>MNTEVDYIIVGLGLSGIAFTEQLLKNKKSFVVFENNSQVSSVVAGGVYNPVILKRFTPVWNGHEQLKKAIPFYQELEEKLQCTLDYQFTTKKVFTSVGDENNWFIASDKPMLSYYMNPKISKEKTKGIIGGYGFGELKGTGRIDTPLLVKIYKEYIKSLNNLIEEEFDYSKVVIQEDNVSYRAITAKRIVFCEGFGLKKNPFFNTLPLNGTKGETITIHAPELQIDFLLKGSVFVMPLGNDTYKIGATFNWTDKTATPTKEGRTELEEKLQKIIAVPYTVIEQSAGIRPTVKDRRPLVGTHAEYPQLAVLNGLGTRGVMIAPTVAENLYNHLEKGEQLDEEININRFLEQ</sequence>
<dbReference type="SUPFAM" id="SSF51971">
    <property type="entry name" value="Nucleotide-binding domain"/>
    <property type="match status" value="1"/>
</dbReference>
<dbReference type="Gene3D" id="3.30.9.10">
    <property type="entry name" value="D-Amino Acid Oxidase, subunit A, domain 2"/>
    <property type="match status" value="1"/>
</dbReference>
<dbReference type="SUPFAM" id="SSF54373">
    <property type="entry name" value="FAD-linked reductases, C-terminal domain"/>
    <property type="match status" value="1"/>
</dbReference>
<evidence type="ECO:0000313" key="2">
    <source>
        <dbReference type="EMBL" id="WGH74097.1"/>
    </source>
</evidence>
<proteinExistence type="predicted"/>
<dbReference type="Gene3D" id="3.50.50.60">
    <property type="entry name" value="FAD/NAD(P)-binding domain"/>
    <property type="match status" value="1"/>
</dbReference>
<protein>
    <submittedName>
        <fullName evidence="2">FAD-dependent oxidoreductase</fullName>
        <ecNumber evidence="2">1.-.-.-</ecNumber>
    </submittedName>
</protein>
<dbReference type="InterPro" id="IPR006076">
    <property type="entry name" value="FAD-dep_OxRdtase"/>
</dbReference>
<name>A0ABY8KXX4_9FLAO</name>
<dbReference type="EC" id="1.-.-.-" evidence="2"/>
<accession>A0ABY8KXX4</accession>
<dbReference type="InterPro" id="IPR036188">
    <property type="entry name" value="FAD/NAD-bd_sf"/>
</dbReference>
<gene>
    <name evidence="2" type="ORF">P8625_08175</name>
</gene>
<feature type="domain" description="FAD dependent oxidoreductase" evidence="1">
    <location>
        <begin position="6"/>
        <end position="326"/>
    </location>
</feature>
<dbReference type="PANTHER" id="PTHR13847">
    <property type="entry name" value="SARCOSINE DEHYDROGENASE-RELATED"/>
    <property type="match status" value="1"/>
</dbReference>
<evidence type="ECO:0000313" key="3">
    <source>
        <dbReference type="Proteomes" id="UP001232001"/>
    </source>
</evidence>
<dbReference type="Pfam" id="PF01266">
    <property type="entry name" value="DAO"/>
    <property type="match status" value="1"/>
</dbReference>
<dbReference type="GO" id="GO:0016491">
    <property type="term" value="F:oxidoreductase activity"/>
    <property type="evidence" value="ECO:0007669"/>
    <property type="project" value="UniProtKB-KW"/>
</dbReference>